<dbReference type="EMBL" id="JAALHA020000012">
    <property type="protein sequence ID" value="MDR9897467.1"/>
    <property type="molecule type" value="Genomic_DNA"/>
</dbReference>
<dbReference type="AlphaFoldDB" id="A0AAP5MB26"/>
<sequence length="131" mass="14904">MFILPTDRISLEMVYRGLYHFSVAYDKGKATKSNCFTIMNDTNQKLKTIDDRIQTTVQAIQAEHDWWLCRRGCDGCCRQLARPPELSELEWARVDQAVAALVPEVRAEVENKIDALLVQIAEDAVGQYVVS</sequence>
<proteinExistence type="predicted"/>
<reference evidence="2" key="1">
    <citation type="journal article" date="2021" name="Science">
        <title>Hunting the eagle killer: A cyanobacterial neurotoxin causes vacuolar myelinopathy.</title>
        <authorList>
            <person name="Breinlinger S."/>
            <person name="Phillips T.J."/>
            <person name="Haram B.N."/>
            <person name="Mares J."/>
            <person name="Martinez Yerena J.A."/>
            <person name="Hrouzek P."/>
            <person name="Sobotka R."/>
            <person name="Henderson W.M."/>
            <person name="Schmieder P."/>
            <person name="Williams S.M."/>
            <person name="Lauderdale J.D."/>
            <person name="Wilde H.D."/>
            <person name="Gerrin W."/>
            <person name="Kust A."/>
            <person name="Washington J.W."/>
            <person name="Wagner C."/>
            <person name="Geier B."/>
            <person name="Liebeke M."/>
            <person name="Enke H."/>
            <person name="Niedermeyer T.H.J."/>
            <person name="Wilde S.B."/>
        </authorList>
    </citation>
    <scope>NUCLEOTIDE SEQUENCE [LARGE SCALE GENOMIC DNA]</scope>
    <source>
        <strain evidence="2">Thurmond2011</strain>
    </source>
</reference>
<keyword evidence="2" id="KW-1185">Reference proteome</keyword>
<accession>A0AAP5MB26</accession>
<dbReference type="Proteomes" id="UP000667802">
    <property type="component" value="Unassembled WGS sequence"/>
</dbReference>
<evidence type="ECO:0000313" key="1">
    <source>
        <dbReference type="EMBL" id="MDR9897467.1"/>
    </source>
</evidence>
<dbReference type="RefSeq" id="WP_208339223.1">
    <property type="nucleotide sequence ID" value="NZ_CAWQFN010000498.1"/>
</dbReference>
<protein>
    <recommendedName>
        <fullName evidence="3">YkgJ family cysteine cluster protein</fullName>
    </recommendedName>
</protein>
<evidence type="ECO:0008006" key="3">
    <source>
        <dbReference type="Google" id="ProtNLM"/>
    </source>
</evidence>
<organism evidence="1 2">
    <name type="scientific">Aetokthonos hydrillicola Thurmond2011</name>
    <dbReference type="NCBI Taxonomy" id="2712845"/>
    <lineage>
        <taxon>Bacteria</taxon>
        <taxon>Bacillati</taxon>
        <taxon>Cyanobacteriota</taxon>
        <taxon>Cyanophyceae</taxon>
        <taxon>Nostocales</taxon>
        <taxon>Hapalosiphonaceae</taxon>
        <taxon>Aetokthonos</taxon>
    </lineage>
</organism>
<comment type="caution">
    <text evidence="1">The sequence shown here is derived from an EMBL/GenBank/DDBJ whole genome shotgun (WGS) entry which is preliminary data.</text>
</comment>
<name>A0AAP5MB26_9CYAN</name>
<gene>
    <name evidence="1" type="ORF">G7B40_023285</name>
</gene>
<evidence type="ECO:0000313" key="2">
    <source>
        <dbReference type="Proteomes" id="UP000667802"/>
    </source>
</evidence>